<dbReference type="InterPro" id="IPR032710">
    <property type="entry name" value="NTF2-like_dom_sf"/>
</dbReference>
<evidence type="ECO:0000259" key="1">
    <source>
        <dbReference type="Pfam" id="PF13474"/>
    </source>
</evidence>
<reference evidence="3" key="1">
    <citation type="journal article" date="2019" name="Int. J. Syst. Evol. Microbiol.">
        <title>The Global Catalogue of Microorganisms (GCM) 10K type strain sequencing project: providing services to taxonomists for standard genome sequencing and annotation.</title>
        <authorList>
            <consortium name="The Broad Institute Genomics Platform"/>
            <consortium name="The Broad Institute Genome Sequencing Center for Infectious Disease"/>
            <person name="Wu L."/>
            <person name="Ma J."/>
        </authorList>
    </citation>
    <scope>NUCLEOTIDE SEQUENCE [LARGE SCALE GENOMIC DNA]</scope>
    <source>
        <strain evidence="3">KCTC 12861</strain>
    </source>
</reference>
<dbReference type="RefSeq" id="WP_189438064.1">
    <property type="nucleotide sequence ID" value="NZ_BMXE01000007.1"/>
</dbReference>
<dbReference type="EMBL" id="BMXE01000007">
    <property type="protein sequence ID" value="GHB42445.1"/>
    <property type="molecule type" value="Genomic_DNA"/>
</dbReference>
<evidence type="ECO:0000313" key="3">
    <source>
        <dbReference type="Proteomes" id="UP000637980"/>
    </source>
</evidence>
<protein>
    <recommendedName>
        <fullName evidence="1">SnoaL-like domain-containing protein</fullName>
    </recommendedName>
</protein>
<keyword evidence="3" id="KW-1185">Reference proteome</keyword>
<dbReference type="Proteomes" id="UP000637980">
    <property type="component" value="Unassembled WGS sequence"/>
</dbReference>
<sequence>MSVEQNTAAEVKRTIERLIQAATTFDLDALEQIYHDDLKVFMIDNQGQTLVADKTVINAMFQSKRDNKEPALNTWADIHNIDASQDKAHVLISRKAKFLALEQLYILSIDLIKTGENWQVLREVISPRPHLEQAA</sequence>
<evidence type="ECO:0000313" key="2">
    <source>
        <dbReference type="EMBL" id="GHB42445.1"/>
    </source>
</evidence>
<organism evidence="2 3">
    <name type="scientific">Pseudovibrio japonicus</name>
    <dbReference type="NCBI Taxonomy" id="366534"/>
    <lineage>
        <taxon>Bacteria</taxon>
        <taxon>Pseudomonadati</taxon>
        <taxon>Pseudomonadota</taxon>
        <taxon>Alphaproteobacteria</taxon>
        <taxon>Hyphomicrobiales</taxon>
        <taxon>Stappiaceae</taxon>
        <taxon>Pseudovibrio</taxon>
    </lineage>
</organism>
<gene>
    <name evidence="2" type="ORF">GCM10007094_34620</name>
</gene>
<dbReference type="Pfam" id="PF13474">
    <property type="entry name" value="SnoaL_3"/>
    <property type="match status" value="1"/>
</dbReference>
<feature type="domain" description="SnoaL-like" evidence="1">
    <location>
        <begin position="11"/>
        <end position="126"/>
    </location>
</feature>
<comment type="caution">
    <text evidence="2">The sequence shown here is derived from an EMBL/GenBank/DDBJ whole genome shotgun (WGS) entry which is preliminary data.</text>
</comment>
<accession>A0ABQ3EN22</accession>
<dbReference type="SUPFAM" id="SSF54427">
    <property type="entry name" value="NTF2-like"/>
    <property type="match status" value="1"/>
</dbReference>
<proteinExistence type="predicted"/>
<dbReference type="InterPro" id="IPR037401">
    <property type="entry name" value="SnoaL-like"/>
</dbReference>
<dbReference type="Gene3D" id="3.10.450.50">
    <property type="match status" value="1"/>
</dbReference>
<name>A0ABQ3EN22_9HYPH</name>